<proteinExistence type="predicted"/>
<evidence type="ECO:0000313" key="2">
    <source>
        <dbReference type="Proteomes" id="UP000460287"/>
    </source>
</evidence>
<dbReference type="AlphaFoldDB" id="A0A7X2T1T4"/>
<reference evidence="1 2" key="1">
    <citation type="submission" date="2019-08" db="EMBL/GenBank/DDBJ databases">
        <title>In-depth cultivation of the pig gut microbiome towards novel bacterial diversity and tailored functional studies.</title>
        <authorList>
            <person name="Wylensek D."/>
            <person name="Hitch T.C.A."/>
            <person name="Clavel T."/>
        </authorList>
    </citation>
    <scope>NUCLEOTIDE SEQUENCE [LARGE SCALE GENOMIC DNA]</scope>
    <source>
        <strain evidence="1 2">WCA-383-APC-5B</strain>
    </source>
</reference>
<comment type="caution">
    <text evidence="1">The sequence shown here is derived from an EMBL/GenBank/DDBJ whole genome shotgun (WGS) entry which is preliminary data.</text>
</comment>
<sequence>MDKLAEQSIIKILNDEYGIKNGNDLYKMDSEDVAEIYENLKGEQEEYDLSDEEMEEILDKILNIK</sequence>
<protein>
    <submittedName>
        <fullName evidence="1">Uncharacterized protein</fullName>
    </submittedName>
</protein>
<keyword evidence="2" id="KW-1185">Reference proteome</keyword>
<gene>
    <name evidence="1" type="ORF">FYJ33_11640</name>
</gene>
<dbReference type="RefSeq" id="WP_154531924.1">
    <property type="nucleotide sequence ID" value="NZ_JAXFSD010000094.1"/>
</dbReference>
<evidence type="ECO:0000313" key="1">
    <source>
        <dbReference type="EMBL" id="MSR92026.1"/>
    </source>
</evidence>
<organism evidence="1 2">
    <name type="scientific">Inconstantimicrobium porci</name>
    <dbReference type="NCBI Taxonomy" id="2652291"/>
    <lineage>
        <taxon>Bacteria</taxon>
        <taxon>Bacillati</taxon>
        <taxon>Bacillota</taxon>
        <taxon>Clostridia</taxon>
        <taxon>Eubacteriales</taxon>
        <taxon>Clostridiaceae</taxon>
        <taxon>Inconstantimicrobium</taxon>
    </lineage>
</organism>
<dbReference type="Proteomes" id="UP000460287">
    <property type="component" value="Unassembled WGS sequence"/>
</dbReference>
<accession>A0A7X2T1T4</accession>
<dbReference type="EMBL" id="VULX01000020">
    <property type="protein sequence ID" value="MSR92026.1"/>
    <property type="molecule type" value="Genomic_DNA"/>
</dbReference>
<name>A0A7X2T1T4_9CLOT</name>